<name>A0A1B2EF54_9HYPH</name>
<dbReference type="CDD" id="cd06170">
    <property type="entry name" value="LuxR_C_like"/>
    <property type="match status" value="1"/>
</dbReference>
<organism evidence="2">
    <name type="scientific">Microvirga ossetica</name>
    <dbReference type="NCBI Taxonomy" id="1882682"/>
    <lineage>
        <taxon>Bacteria</taxon>
        <taxon>Pseudomonadati</taxon>
        <taxon>Pseudomonadota</taxon>
        <taxon>Alphaproteobacteria</taxon>
        <taxon>Hyphomicrobiales</taxon>
        <taxon>Methylobacteriaceae</taxon>
        <taxon>Microvirga</taxon>
    </lineage>
</organism>
<sequence length="297" mass="32275">MIRHRIGFPDMAPFNQGFSPDHQKAIGVTILDCASPNTNKGHKIMGHDVVYKEQILPIAQDPFENVTTVLICQNFLLRAGLRHILSGTRFTPADDVSEDMKGLRAFADKVPVLVVICEAWTPEQYAASIQELKAHCPSARVILLTDTMDPETVPQLCRSGVDGFCPTNMERPTLVKAFEMVMLGETFIPASIGLALLDQMRRAPAGGLASAAAIPANDTLRLLNKLSEREAQILRCLTLGSSNKVIARELGVAEATVKVHIKAILRKVKASNRTQAAMWAAGHFSAAQNGETQTPGE</sequence>
<dbReference type="PRINTS" id="PR00038">
    <property type="entry name" value="HTHLUXR"/>
</dbReference>
<dbReference type="AlphaFoldDB" id="A0A1B2EF54"/>
<dbReference type="PANTHER" id="PTHR45566">
    <property type="entry name" value="HTH-TYPE TRANSCRIPTIONAL REGULATOR YHJB-RELATED"/>
    <property type="match status" value="1"/>
</dbReference>
<dbReference type="PANTHER" id="PTHR45566:SF2">
    <property type="entry name" value="NARL SUBFAMILY"/>
    <property type="match status" value="1"/>
</dbReference>
<dbReference type="KEGG" id="moc:BB934_10335"/>
<dbReference type="GO" id="GO:0003677">
    <property type="term" value="F:DNA binding"/>
    <property type="evidence" value="ECO:0007669"/>
    <property type="project" value="InterPro"/>
</dbReference>
<dbReference type="SUPFAM" id="SSF52172">
    <property type="entry name" value="CheY-like"/>
    <property type="match status" value="1"/>
</dbReference>
<dbReference type="InterPro" id="IPR016032">
    <property type="entry name" value="Sig_transdc_resp-reg_C-effctor"/>
</dbReference>
<protein>
    <recommendedName>
        <fullName evidence="1">HTH luxR-type domain-containing protein</fullName>
    </recommendedName>
</protein>
<accession>A0A1B2EF54</accession>
<dbReference type="InterPro" id="IPR051015">
    <property type="entry name" value="EvgA-like"/>
</dbReference>
<proteinExistence type="predicted"/>
<reference evidence="2" key="1">
    <citation type="submission" date="2016-07" db="EMBL/GenBank/DDBJ databases">
        <title>Microvirga ossetica sp. nov. a new species of rhizobia isolated from root nodules of the legume species Vicia alpestris Steven originated from North Ossetia region in the Caucasus.</title>
        <authorList>
            <person name="Safronova V.I."/>
            <person name="Kuznetsova I.G."/>
            <person name="Sazanova A.L."/>
            <person name="Belimov A."/>
            <person name="Andronov E."/>
            <person name="Osledkin Y.S."/>
            <person name="Onishchuk O.P."/>
            <person name="Kurchak O.N."/>
            <person name="Shaposhnikov A.I."/>
            <person name="Willems A."/>
            <person name="Tikhonovich I.A."/>
        </authorList>
    </citation>
    <scope>NUCLEOTIDE SEQUENCE [LARGE SCALE GENOMIC DNA]</scope>
    <source>
        <strain evidence="2">V5/3M</strain>
    </source>
</reference>
<dbReference type="GO" id="GO:0006355">
    <property type="term" value="P:regulation of DNA-templated transcription"/>
    <property type="evidence" value="ECO:0007669"/>
    <property type="project" value="InterPro"/>
</dbReference>
<dbReference type="PROSITE" id="PS00622">
    <property type="entry name" value="HTH_LUXR_1"/>
    <property type="match status" value="1"/>
</dbReference>
<dbReference type="Gene3D" id="3.40.50.2300">
    <property type="match status" value="1"/>
</dbReference>
<dbReference type="InterPro" id="IPR011006">
    <property type="entry name" value="CheY-like_superfamily"/>
</dbReference>
<dbReference type="PROSITE" id="PS50043">
    <property type="entry name" value="HTH_LUXR_2"/>
    <property type="match status" value="1"/>
</dbReference>
<dbReference type="InterPro" id="IPR000792">
    <property type="entry name" value="Tscrpt_reg_LuxR_C"/>
</dbReference>
<evidence type="ECO:0000259" key="1">
    <source>
        <dbReference type="PROSITE" id="PS50043"/>
    </source>
</evidence>
<evidence type="ECO:0000313" key="2">
    <source>
        <dbReference type="EMBL" id="ANY78569.1"/>
    </source>
</evidence>
<gene>
    <name evidence="2" type="ORF">BB934_10335</name>
</gene>
<dbReference type="SUPFAM" id="SSF46894">
    <property type="entry name" value="C-terminal effector domain of the bipartite response regulators"/>
    <property type="match status" value="1"/>
</dbReference>
<feature type="domain" description="HTH luxR-type" evidence="1">
    <location>
        <begin position="219"/>
        <end position="284"/>
    </location>
</feature>
<dbReference type="EMBL" id="CP016616">
    <property type="protein sequence ID" value="ANY78569.1"/>
    <property type="molecule type" value="Genomic_DNA"/>
</dbReference>
<dbReference type="RefSeq" id="WP_237050243.1">
    <property type="nucleotide sequence ID" value="NZ_CP016616.1"/>
</dbReference>
<dbReference type="SMART" id="SM00421">
    <property type="entry name" value="HTH_LUXR"/>
    <property type="match status" value="1"/>
</dbReference>
<dbReference type="Pfam" id="PF00196">
    <property type="entry name" value="GerE"/>
    <property type="match status" value="1"/>
</dbReference>